<keyword evidence="1" id="KW-0560">Oxidoreductase</keyword>
<dbReference type="NCBIfam" id="NF005559">
    <property type="entry name" value="PRK07231.1"/>
    <property type="match status" value="1"/>
</dbReference>
<protein>
    <recommendedName>
        <fullName evidence="2">Ketoreductase domain-containing protein</fullName>
    </recommendedName>
</protein>
<dbReference type="EMBL" id="CAJPWZ010002220">
    <property type="protein sequence ID" value="CAG2233883.1"/>
    <property type="molecule type" value="Genomic_DNA"/>
</dbReference>
<dbReference type="PANTHER" id="PTHR43975">
    <property type="entry name" value="ZGC:101858"/>
    <property type="match status" value="1"/>
</dbReference>
<evidence type="ECO:0000256" key="1">
    <source>
        <dbReference type="ARBA" id="ARBA00023002"/>
    </source>
</evidence>
<dbReference type="SMART" id="SM00822">
    <property type="entry name" value="PKS_KR"/>
    <property type="match status" value="1"/>
</dbReference>
<reference evidence="3" key="1">
    <citation type="submission" date="2021-03" db="EMBL/GenBank/DDBJ databases">
        <authorList>
            <person name="Bekaert M."/>
        </authorList>
    </citation>
    <scope>NUCLEOTIDE SEQUENCE</scope>
</reference>
<dbReference type="InterPro" id="IPR020904">
    <property type="entry name" value="Sc_DH/Rdtase_CS"/>
</dbReference>
<dbReference type="GO" id="GO:0006629">
    <property type="term" value="P:lipid metabolic process"/>
    <property type="evidence" value="ECO:0007669"/>
    <property type="project" value="UniProtKB-ARBA"/>
</dbReference>
<dbReference type="OrthoDB" id="47007at2759"/>
<dbReference type="InterPro" id="IPR002347">
    <property type="entry name" value="SDR_fam"/>
</dbReference>
<dbReference type="FunFam" id="3.40.50.720:FF:000084">
    <property type="entry name" value="Short-chain dehydrogenase reductase"/>
    <property type="match status" value="1"/>
</dbReference>
<dbReference type="PANTHER" id="PTHR43975:SF2">
    <property type="entry name" value="EG:BACR7A4.14 PROTEIN-RELATED"/>
    <property type="match status" value="1"/>
</dbReference>
<keyword evidence="4" id="KW-1185">Reference proteome</keyword>
<organism evidence="3 4">
    <name type="scientific">Mytilus edulis</name>
    <name type="common">Blue mussel</name>
    <dbReference type="NCBI Taxonomy" id="6550"/>
    <lineage>
        <taxon>Eukaryota</taxon>
        <taxon>Metazoa</taxon>
        <taxon>Spiralia</taxon>
        <taxon>Lophotrochozoa</taxon>
        <taxon>Mollusca</taxon>
        <taxon>Bivalvia</taxon>
        <taxon>Autobranchia</taxon>
        <taxon>Pteriomorphia</taxon>
        <taxon>Mytilida</taxon>
        <taxon>Mytiloidea</taxon>
        <taxon>Mytilidae</taxon>
        <taxon>Mytilinae</taxon>
        <taxon>Mytilus</taxon>
    </lineage>
</organism>
<sequence>MTSMKDKVVIITGASSGIGEATALLLATFDVKLVLAARNEERLNAVSKECQTKGLSAEKVLVVRCDVVKPDDLDNLIQLTLSSFGQIDALVNNAGSGNYKTMMETTPEILESILDINVKAPFNLSQKCAPHLIKTQGSIVNVSSISGQRPIGVCPAYCMSKAALDMFTKCLALDLAPHKVRVNSVNPGVIITDFQRRAGMSEENYAKYLERQKQLQPLGGAAEPIEVAKTIKFLLSDDSSFVTGQLLFVDGGRHCLSPV</sequence>
<dbReference type="AlphaFoldDB" id="A0A8S3TJD7"/>
<feature type="domain" description="Ketoreductase" evidence="2">
    <location>
        <begin position="7"/>
        <end position="193"/>
    </location>
</feature>
<dbReference type="InterPro" id="IPR057326">
    <property type="entry name" value="KR_dom"/>
</dbReference>
<dbReference type="PRINTS" id="PR00080">
    <property type="entry name" value="SDRFAMILY"/>
</dbReference>
<accession>A0A8S3TJD7</accession>
<dbReference type="GO" id="GO:0016491">
    <property type="term" value="F:oxidoreductase activity"/>
    <property type="evidence" value="ECO:0007669"/>
    <property type="project" value="UniProtKB-KW"/>
</dbReference>
<proteinExistence type="predicted"/>
<dbReference type="Gene3D" id="3.40.50.720">
    <property type="entry name" value="NAD(P)-binding Rossmann-like Domain"/>
    <property type="match status" value="1"/>
</dbReference>
<dbReference type="InterPro" id="IPR036291">
    <property type="entry name" value="NAD(P)-bd_dom_sf"/>
</dbReference>
<dbReference type="Pfam" id="PF13561">
    <property type="entry name" value="adh_short_C2"/>
    <property type="match status" value="1"/>
</dbReference>
<comment type="caution">
    <text evidence="3">The sequence shown here is derived from an EMBL/GenBank/DDBJ whole genome shotgun (WGS) entry which is preliminary data.</text>
</comment>
<evidence type="ECO:0000313" key="3">
    <source>
        <dbReference type="EMBL" id="CAG2233883.1"/>
    </source>
</evidence>
<dbReference type="PROSITE" id="PS00061">
    <property type="entry name" value="ADH_SHORT"/>
    <property type="match status" value="1"/>
</dbReference>
<dbReference type="SUPFAM" id="SSF51735">
    <property type="entry name" value="NAD(P)-binding Rossmann-fold domains"/>
    <property type="match status" value="1"/>
</dbReference>
<evidence type="ECO:0000259" key="2">
    <source>
        <dbReference type="SMART" id="SM00822"/>
    </source>
</evidence>
<gene>
    <name evidence="3" type="ORF">MEDL_46549</name>
</gene>
<dbReference type="Proteomes" id="UP000683360">
    <property type="component" value="Unassembled WGS sequence"/>
</dbReference>
<name>A0A8S3TJD7_MYTED</name>
<evidence type="ECO:0000313" key="4">
    <source>
        <dbReference type="Proteomes" id="UP000683360"/>
    </source>
</evidence>
<dbReference type="PRINTS" id="PR00081">
    <property type="entry name" value="GDHRDH"/>
</dbReference>